<dbReference type="AlphaFoldDB" id="A0AAV4BYZ7"/>
<reference evidence="2 3" key="1">
    <citation type="journal article" date="2021" name="Elife">
        <title>Chloroplast acquisition without the gene transfer in kleptoplastic sea slugs, Plakobranchus ocellatus.</title>
        <authorList>
            <person name="Maeda T."/>
            <person name="Takahashi S."/>
            <person name="Yoshida T."/>
            <person name="Shimamura S."/>
            <person name="Takaki Y."/>
            <person name="Nagai Y."/>
            <person name="Toyoda A."/>
            <person name="Suzuki Y."/>
            <person name="Arimoto A."/>
            <person name="Ishii H."/>
            <person name="Satoh N."/>
            <person name="Nishiyama T."/>
            <person name="Hasebe M."/>
            <person name="Maruyama T."/>
            <person name="Minagawa J."/>
            <person name="Obokata J."/>
            <person name="Shigenobu S."/>
        </authorList>
    </citation>
    <scope>NUCLEOTIDE SEQUENCE [LARGE SCALE GENOMIC DNA]</scope>
</reference>
<comment type="caution">
    <text evidence="2">The sequence shown here is derived from an EMBL/GenBank/DDBJ whole genome shotgun (WGS) entry which is preliminary data.</text>
</comment>
<keyword evidence="3" id="KW-1185">Reference proteome</keyword>
<accession>A0AAV4BYZ7</accession>
<evidence type="ECO:0000313" key="3">
    <source>
        <dbReference type="Proteomes" id="UP000735302"/>
    </source>
</evidence>
<organism evidence="2 3">
    <name type="scientific">Plakobranchus ocellatus</name>
    <dbReference type="NCBI Taxonomy" id="259542"/>
    <lineage>
        <taxon>Eukaryota</taxon>
        <taxon>Metazoa</taxon>
        <taxon>Spiralia</taxon>
        <taxon>Lophotrochozoa</taxon>
        <taxon>Mollusca</taxon>
        <taxon>Gastropoda</taxon>
        <taxon>Heterobranchia</taxon>
        <taxon>Euthyneura</taxon>
        <taxon>Panpulmonata</taxon>
        <taxon>Sacoglossa</taxon>
        <taxon>Placobranchoidea</taxon>
        <taxon>Plakobranchidae</taxon>
        <taxon>Plakobranchus</taxon>
    </lineage>
</organism>
<evidence type="ECO:0000313" key="2">
    <source>
        <dbReference type="EMBL" id="GFO24878.1"/>
    </source>
</evidence>
<feature type="region of interest" description="Disordered" evidence="1">
    <location>
        <begin position="1"/>
        <end position="73"/>
    </location>
</feature>
<feature type="compositionally biased region" description="Polar residues" evidence="1">
    <location>
        <begin position="41"/>
        <end position="57"/>
    </location>
</feature>
<dbReference type="Proteomes" id="UP000735302">
    <property type="component" value="Unassembled WGS sequence"/>
</dbReference>
<proteinExistence type="predicted"/>
<gene>
    <name evidence="2" type="ORF">PoB_005138300</name>
</gene>
<dbReference type="EMBL" id="BLXT01005660">
    <property type="protein sequence ID" value="GFO24878.1"/>
    <property type="molecule type" value="Genomic_DNA"/>
</dbReference>
<protein>
    <submittedName>
        <fullName evidence="2">Uncharacterized protein</fullName>
    </submittedName>
</protein>
<name>A0AAV4BYZ7_9GAST</name>
<sequence length="73" mass="8081">MKVILRAAEGGASPADLGGSVPEGFYERNNDSMFQGKQEPQEASSVRCSNELEQTDFQAEEVSQPVHKKRKVR</sequence>
<evidence type="ECO:0000256" key="1">
    <source>
        <dbReference type="SAM" id="MobiDB-lite"/>
    </source>
</evidence>